<sequence>CGKAKSLLGQSLLQLFLISLSSSHPQGSLCSTNWCPNSGLTKDKKNNLDFYKETQIAGISIHQTTVGPPAQVIVFYKLVSQQWLN</sequence>
<evidence type="ECO:0000256" key="1">
    <source>
        <dbReference type="SAM" id="SignalP"/>
    </source>
</evidence>
<keyword evidence="1" id="KW-0732">Signal</keyword>
<evidence type="ECO:0000313" key="2">
    <source>
        <dbReference type="EMBL" id="CAH7683782.1"/>
    </source>
</evidence>
<gene>
    <name evidence="2" type="ORF">PPACK8108_LOCUS17499</name>
</gene>
<comment type="caution">
    <text evidence="2">The sequence shown here is derived from an EMBL/GenBank/DDBJ whole genome shotgun (WGS) entry which is preliminary data.</text>
</comment>
<feature type="signal peptide" evidence="1">
    <location>
        <begin position="1"/>
        <end position="23"/>
    </location>
</feature>
<organism evidence="2 3">
    <name type="scientific">Phakopsora pachyrhizi</name>
    <name type="common">Asian soybean rust disease fungus</name>
    <dbReference type="NCBI Taxonomy" id="170000"/>
    <lineage>
        <taxon>Eukaryota</taxon>
        <taxon>Fungi</taxon>
        <taxon>Dikarya</taxon>
        <taxon>Basidiomycota</taxon>
        <taxon>Pucciniomycotina</taxon>
        <taxon>Pucciniomycetes</taxon>
        <taxon>Pucciniales</taxon>
        <taxon>Phakopsoraceae</taxon>
        <taxon>Phakopsora</taxon>
    </lineage>
</organism>
<reference evidence="2" key="1">
    <citation type="submission" date="2022-06" db="EMBL/GenBank/DDBJ databases">
        <authorList>
            <consortium name="SYNGENTA / RWTH Aachen University"/>
        </authorList>
    </citation>
    <scope>NUCLEOTIDE SEQUENCE</scope>
</reference>
<feature type="chain" id="PRO_5043650752" evidence="1">
    <location>
        <begin position="24"/>
        <end position="85"/>
    </location>
</feature>
<protein>
    <submittedName>
        <fullName evidence="2">Uncharacterized protein</fullName>
    </submittedName>
</protein>
<accession>A0AAV0BD32</accession>
<dbReference type="EMBL" id="CALTRL010004909">
    <property type="protein sequence ID" value="CAH7683782.1"/>
    <property type="molecule type" value="Genomic_DNA"/>
</dbReference>
<name>A0AAV0BD32_PHAPC</name>
<dbReference type="Proteomes" id="UP001153365">
    <property type="component" value="Unassembled WGS sequence"/>
</dbReference>
<dbReference type="AlphaFoldDB" id="A0AAV0BD32"/>
<feature type="non-terminal residue" evidence="2">
    <location>
        <position position="1"/>
    </location>
</feature>
<proteinExistence type="predicted"/>
<evidence type="ECO:0000313" key="3">
    <source>
        <dbReference type="Proteomes" id="UP001153365"/>
    </source>
</evidence>
<keyword evidence="3" id="KW-1185">Reference proteome</keyword>